<feature type="zinc finger region" description="RING-Gid-type" evidence="7">
    <location>
        <begin position="321"/>
        <end position="391"/>
    </location>
</feature>
<dbReference type="InterPro" id="IPR013144">
    <property type="entry name" value="CRA_dom"/>
</dbReference>
<evidence type="ECO:0000256" key="5">
    <source>
        <dbReference type="ARBA" id="ARBA00022771"/>
    </source>
</evidence>
<evidence type="ECO:0000256" key="4">
    <source>
        <dbReference type="ARBA" id="ARBA00022723"/>
    </source>
</evidence>
<dbReference type="GO" id="GO:0005737">
    <property type="term" value="C:cytoplasm"/>
    <property type="evidence" value="ECO:0007669"/>
    <property type="project" value="UniProtKB-SubCell"/>
</dbReference>
<evidence type="ECO:0000313" key="11">
    <source>
        <dbReference type="Proteomes" id="UP000757232"/>
    </source>
</evidence>
<dbReference type="InterPro" id="IPR006595">
    <property type="entry name" value="CTLH_C"/>
</dbReference>
<sequence>MSNKVNVEGALLFEQPFARVPYEAYRKVPYEAYRKVFRSSQKYIERELGAVQAASKDISKQAKSNYDPSAALKSIDNMIGKVEGLKRKLSDLHENSGLQTQEVMRERFMHITELENSTTRDDPRFNRWADTRIDRWLVDWALRNGKEQTARKLAEDKGIEKLVDIDLFTDIRRIEDALRRHSCTEALAWCSENKPALRKAKNTLEFDLRLQEYIELARSGKAIDAIAYSRRHLVLWQDTHLKQIRQASALLAFPPSNAFGLYKRLYDLKRWETLVHSFRLAVYNLNALPTEPLLHLALYGGLASLKLPVCYDPTQKPNPDCPICDGPGLGKLAKEVPFSHHVNSTIVCYISGKIMDEDNPPMVFPNGYVYSRNALEEMAARDNGIVTCPRTKMTCAFSDLRKVFIS</sequence>
<keyword evidence="4" id="KW-0479">Metal-binding</keyword>
<dbReference type="GO" id="GO:0034657">
    <property type="term" value="C:GID complex"/>
    <property type="evidence" value="ECO:0007669"/>
    <property type="project" value="TreeGrafter"/>
</dbReference>
<evidence type="ECO:0000256" key="7">
    <source>
        <dbReference type="PROSITE-ProRule" id="PRU01215"/>
    </source>
</evidence>
<dbReference type="OrthoDB" id="1933455at2759"/>
<dbReference type="SMART" id="SM00668">
    <property type="entry name" value="CTLH"/>
    <property type="match status" value="1"/>
</dbReference>
<dbReference type="Proteomes" id="UP000757232">
    <property type="component" value="Unassembled WGS sequence"/>
</dbReference>
<dbReference type="SMART" id="SM00757">
    <property type="entry name" value="CRA"/>
    <property type="match status" value="1"/>
</dbReference>
<dbReference type="CDD" id="cd16659">
    <property type="entry name" value="RING-Ubox_Emp"/>
    <property type="match status" value="1"/>
</dbReference>
<feature type="domain" description="RING-Gid-type" evidence="9">
    <location>
        <begin position="321"/>
        <end position="391"/>
    </location>
</feature>
<comment type="similarity">
    <text evidence="2">Belongs to the FYV10 family.</text>
</comment>
<keyword evidence="11" id="KW-1185">Reference proteome</keyword>
<keyword evidence="5 7" id="KW-0863">Zinc-finger</keyword>
<evidence type="ECO:0000256" key="1">
    <source>
        <dbReference type="ARBA" id="ARBA00004496"/>
    </source>
</evidence>
<dbReference type="PANTHER" id="PTHR12170:SF2">
    <property type="entry name" value="E3 UBIQUITIN-PROTEIN TRANSFERASE MAEA"/>
    <property type="match status" value="1"/>
</dbReference>
<reference evidence="10" key="1">
    <citation type="submission" date="2016-06" db="EMBL/GenBank/DDBJ databases">
        <title>Draft Genome sequence of the fungus Inonotus baumii.</title>
        <authorList>
            <person name="Zhu H."/>
            <person name="Lin W."/>
        </authorList>
    </citation>
    <scope>NUCLEOTIDE SEQUENCE</scope>
    <source>
        <strain evidence="10">821</strain>
    </source>
</reference>
<feature type="domain" description="CTLH" evidence="8">
    <location>
        <begin position="168"/>
        <end position="224"/>
    </location>
</feature>
<dbReference type="GO" id="GO:0043161">
    <property type="term" value="P:proteasome-mediated ubiquitin-dependent protein catabolic process"/>
    <property type="evidence" value="ECO:0007669"/>
    <property type="project" value="InterPro"/>
</dbReference>
<dbReference type="Pfam" id="PF10607">
    <property type="entry name" value="CTLH"/>
    <property type="match status" value="1"/>
</dbReference>
<dbReference type="PROSITE" id="PS50897">
    <property type="entry name" value="CTLH"/>
    <property type="match status" value="1"/>
</dbReference>
<evidence type="ECO:0000259" key="9">
    <source>
        <dbReference type="PROSITE" id="PS51867"/>
    </source>
</evidence>
<dbReference type="InterPro" id="IPR044063">
    <property type="entry name" value="ZF_RING_GID"/>
</dbReference>
<proteinExistence type="inferred from homology"/>
<dbReference type="SUPFAM" id="SSF57850">
    <property type="entry name" value="RING/U-box"/>
    <property type="match status" value="1"/>
</dbReference>
<evidence type="ECO:0000256" key="2">
    <source>
        <dbReference type="ARBA" id="ARBA00010615"/>
    </source>
</evidence>
<dbReference type="EMBL" id="LNZH02000200">
    <property type="protein sequence ID" value="OCB86589.1"/>
    <property type="molecule type" value="Genomic_DNA"/>
</dbReference>
<evidence type="ECO:0000259" key="8">
    <source>
        <dbReference type="PROSITE" id="PS50897"/>
    </source>
</evidence>
<accession>A0A9Q5HV94</accession>
<dbReference type="GO" id="GO:0005634">
    <property type="term" value="C:nucleus"/>
    <property type="evidence" value="ECO:0007669"/>
    <property type="project" value="TreeGrafter"/>
</dbReference>
<evidence type="ECO:0008006" key="12">
    <source>
        <dbReference type="Google" id="ProtNLM"/>
    </source>
</evidence>
<keyword evidence="3" id="KW-0963">Cytoplasm</keyword>
<evidence type="ECO:0000256" key="6">
    <source>
        <dbReference type="ARBA" id="ARBA00022833"/>
    </source>
</evidence>
<dbReference type="AlphaFoldDB" id="A0A9Q5HV94"/>
<comment type="subcellular location">
    <subcellularLocation>
        <location evidence="1">Cytoplasm</location>
    </subcellularLocation>
</comment>
<comment type="caution">
    <text evidence="10">The sequence shown here is derived from an EMBL/GenBank/DDBJ whole genome shotgun (WGS) entry which is preliminary data.</text>
</comment>
<dbReference type="PANTHER" id="PTHR12170">
    <property type="entry name" value="MACROPHAGE ERYTHROBLAST ATTACHER-RELATED"/>
    <property type="match status" value="1"/>
</dbReference>
<keyword evidence="6" id="KW-0862">Zinc</keyword>
<organism evidence="10 11">
    <name type="scientific">Sanghuangporus baumii</name>
    <name type="common">Phellinus baumii</name>
    <dbReference type="NCBI Taxonomy" id="108892"/>
    <lineage>
        <taxon>Eukaryota</taxon>
        <taxon>Fungi</taxon>
        <taxon>Dikarya</taxon>
        <taxon>Basidiomycota</taxon>
        <taxon>Agaricomycotina</taxon>
        <taxon>Agaricomycetes</taxon>
        <taxon>Hymenochaetales</taxon>
        <taxon>Hymenochaetaceae</taxon>
        <taxon>Sanghuangporus</taxon>
    </lineage>
</organism>
<dbReference type="InterPro" id="IPR024964">
    <property type="entry name" value="CTLH/CRA"/>
</dbReference>
<dbReference type="GO" id="GO:0061630">
    <property type="term" value="F:ubiquitin protein ligase activity"/>
    <property type="evidence" value="ECO:0007669"/>
    <property type="project" value="InterPro"/>
</dbReference>
<evidence type="ECO:0000256" key="3">
    <source>
        <dbReference type="ARBA" id="ARBA00022490"/>
    </source>
</evidence>
<gene>
    <name evidence="10" type="ORF">A7U60_g6266</name>
</gene>
<dbReference type="InterPro" id="IPR045098">
    <property type="entry name" value="Fyv10_fam"/>
</dbReference>
<name>A0A9Q5HV94_SANBA</name>
<protein>
    <recommendedName>
        <fullName evidence="12">Macrophage erythroblast attacher</fullName>
    </recommendedName>
</protein>
<dbReference type="GO" id="GO:0008270">
    <property type="term" value="F:zinc ion binding"/>
    <property type="evidence" value="ECO:0007669"/>
    <property type="project" value="UniProtKB-KW"/>
</dbReference>
<evidence type="ECO:0000313" key="10">
    <source>
        <dbReference type="EMBL" id="OCB86589.1"/>
    </source>
</evidence>
<dbReference type="PROSITE" id="PS51867">
    <property type="entry name" value="ZF_RING_GID"/>
    <property type="match status" value="1"/>
</dbReference>